<name>A0A7L5DRQ7_9BACT</name>
<accession>A0A7L5DRQ7</accession>
<protein>
    <recommendedName>
        <fullName evidence="3">Immunity protein 50</fullName>
    </recommendedName>
</protein>
<dbReference type="Proteomes" id="UP000501128">
    <property type="component" value="Chromosome"/>
</dbReference>
<sequence length="116" mass="13114">MNIEDLSFHDAIIISVAENTVDQSFEFLLSFPTNWDDNVFEPKILRFTDVTFYSVDEIPFNGQPAIVNIESCGAVTKPLNAGLNPFLFTRQKIKILTNAGDRFIEYADCFLLDASK</sequence>
<dbReference type="AlphaFoldDB" id="A0A7L5DRQ7"/>
<proteinExistence type="predicted"/>
<dbReference type="RefSeq" id="WP_169552251.1">
    <property type="nucleotide sequence ID" value="NZ_CP051677.1"/>
</dbReference>
<dbReference type="EMBL" id="CP051677">
    <property type="protein sequence ID" value="QJD80292.1"/>
    <property type="molecule type" value="Genomic_DNA"/>
</dbReference>
<dbReference type="KEGG" id="srho:HH216_19090"/>
<gene>
    <name evidence="1" type="ORF">HH216_19090</name>
</gene>
<organism evidence="1 2">
    <name type="scientific">Spirosoma rhododendri</name>
    <dbReference type="NCBI Taxonomy" id="2728024"/>
    <lineage>
        <taxon>Bacteria</taxon>
        <taxon>Pseudomonadati</taxon>
        <taxon>Bacteroidota</taxon>
        <taxon>Cytophagia</taxon>
        <taxon>Cytophagales</taxon>
        <taxon>Cytophagaceae</taxon>
        <taxon>Spirosoma</taxon>
    </lineage>
</organism>
<evidence type="ECO:0000313" key="1">
    <source>
        <dbReference type="EMBL" id="QJD80292.1"/>
    </source>
</evidence>
<evidence type="ECO:0008006" key="3">
    <source>
        <dbReference type="Google" id="ProtNLM"/>
    </source>
</evidence>
<reference evidence="1 2" key="1">
    <citation type="submission" date="2020-04" db="EMBL/GenBank/DDBJ databases">
        <title>Genome sequencing of novel species.</title>
        <authorList>
            <person name="Heo J."/>
            <person name="Kim S.-J."/>
            <person name="Kim J.-S."/>
            <person name="Hong S.-B."/>
            <person name="Kwon S.-W."/>
        </authorList>
    </citation>
    <scope>NUCLEOTIDE SEQUENCE [LARGE SCALE GENOMIC DNA]</scope>
    <source>
        <strain evidence="1 2">CJU-R4</strain>
    </source>
</reference>
<evidence type="ECO:0000313" key="2">
    <source>
        <dbReference type="Proteomes" id="UP000501128"/>
    </source>
</evidence>
<keyword evidence="2" id="KW-1185">Reference proteome</keyword>